<dbReference type="AlphaFoldDB" id="A0A1G4JLH1"/>
<dbReference type="Pfam" id="PF17733">
    <property type="entry name" value="KPWE_dom"/>
    <property type="match status" value="1"/>
</dbReference>
<feature type="compositionally biased region" description="Basic and acidic residues" evidence="1">
    <location>
        <begin position="47"/>
        <end position="57"/>
    </location>
</feature>
<dbReference type="STRING" id="1266660.A0A1G4JLH1"/>
<proteinExistence type="predicted"/>
<reference evidence="3 4" key="1">
    <citation type="submission" date="2016-03" db="EMBL/GenBank/DDBJ databases">
        <authorList>
            <person name="Devillers H."/>
        </authorList>
    </citation>
    <scope>NUCLEOTIDE SEQUENCE [LARGE SCALE GENOMIC DNA]</scope>
    <source>
        <strain evidence="3">CBS 10888</strain>
    </source>
</reference>
<name>A0A1G4JLH1_9SACH</name>
<dbReference type="OrthoDB" id="9936937at2759"/>
<evidence type="ECO:0000259" key="2">
    <source>
        <dbReference type="Pfam" id="PF17733"/>
    </source>
</evidence>
<feature type="region of interest" description="Disordered" evidence="1">
    <location>
        <begin position="39"/>
        <end position="68"/>
    </location>
</feature>
<dbReference type="InterPro" id="IPR040554">
    <property type="entry name" value="KPWE_PEX14_dom"/>
</dbReference>
<dbReference type="Proteomes" id="UP000190274">
    <property type="component" value="Chromosome F"/>
</dbReference>
<organism evidence="3 4">
    <name type="scientific">Lachancea dasiensis</name>
    <dbReference type="NCBI Taxonomy" id="1072105"/>
    <lineage>
        <taxon>Eukaryota</taxon>
        <taxon>Fungi</taxon>
        <taxon>Dikarya</taxon>
        <taxon>Ascomycota</taxon>
        <taxon>Saccharomycotina</taxon>
        <taxon>Saccharomycetes</taxon>
        <taxon>Saccharomycetales</taxon>
        <taxon>Saccharomycetaceae</taxon>
        <taxon>Lachancea</taxon>
    </lineage>
</organism>
<protein>
    <submittedName>
        <fullName evidence="3">LADA_0F09978g1_1</fullName>
    </submittedName>
</protein>
<dbReference type="EMBL" id="LT598458">
    <property type="protein sequence ID" value="SCU91440.1"/>
    <property type="molecule type" value="Genomic_DNA"/>
</dbReference>
<keyword evidence="4" id="KW-1185">Reference proteome</keyword>
<accession>A0A1G4JLH1</accession>
<evidence type="ECO:0000256" key="1">
    <source>
        <dbReference type="SAM" id="MobiDB-lite"/>
    </source>
</evidence>
<gene>
    <name evidence="3" type="ORF">LADA_0F09978G</name>
</gene>
<evidence type="ECO:0000313" key="4">
    <source>
        <dbReference type="Proteomes" id="UP000190274"/>
    </source>
</evidence>
<sequence>MSDRPLSYDELVDHIVNGKAVPNILHIPNVTLDASLSKDASMKPRAKPWEEGKKLDLEVDNGPSEDIPSVPEVVEEEQVSRAASSEHISQLYSLDTEFELQLEQFLGGIDESIGPGKSV</sequence>
<evidence type="ECO:0000313" key="3">
    <source>
        <dbReference type="EMBL" id="SCU91440.1"/>
    </source>
</evidence>
<feature type="domain" description="Peroxisomal membrane protein PEX14-like KPWE" evidence="2">
    <location>
        <begin position="4"/>
        <end position="50"/>
    </location>
</feature>